<feature type="coiled-coil region" evidence="6">
    <location>
        <begin position="390"/>
        <end position="493"/>
    </location>
</feature>
<dbReference type="GO" id="GO:0015074">
    <property type="term" value="P:DNA integration"/>
    <property type="evidence" value="ECO:0007669"/>
    <property type="project" value="UniProtKB-KW"/>
</dbReference>
<evidence type="ECO:0000256" key="1">
    <source>
        <dbReference type="ARBA" id="ARBA00022908"/>
    </source>
</evidence>
<feature type="domain" description="Resolvase/invertase-type recombinase catalytic" evidence="7">
    <location>
        <begin position="18"/>
        <end position="166"/>
    </location>
</feature>
<dbReference type="GO" id="GO:0003677">
    <property type="term" value="F:DNA binding"/>
    <property type="evidence" value="ECO:0007669"/>
    <property type="project" value="UniProtKB-KW"/>
</dbReference>
<dbReference type="SUPFAM" id="SSF53041">
    <property type="entry name" value="Resolvase-like"/>
    <property type="match status" value="1"/>
</dbReference>
<dbReference type="GO" id="GO:0000150">
    <property type="term" value="F:DNA strand exchange activity"/>
    <property type="evidence" value="ECO:0007669"/>
    <property type="project" value="InterPro"/>
</dbReference>
<evidence type="ECO:0000256" key="2">
    <source>
        <dbReference type="ARBA" id="ARBA00023125"/>
    </source>
</evidence>
<dbReference type="Proteomes" id="UP000464452">
    <property type="component" value="Chromosome"/>
</dbReference>
<dbReference type="Pfam" id="PF07508">
    <property type="entry name" value="Recombinase"/>
    <property type="match status" value="1"/>
</dbReference>
<reference evidence="9 10" key="1">
    <citation type="submission" date="2020-02" db="EMBL/GenBank/DDBJ databases">
        <title>Thermophilic hydrogen producing bacteria, Caloranaerobacter azorensis.</title>
        <authorList>
            <person name="Baek K."/>
        </authorList>
    </citation>
    <scope>NUCLEOTIDE SEQUENCE [LARGE SCALE GENOMIC DNA]</scope>
    <source>
        <strain evidence="9 10">T3-1</strain>
    </source>
</reference>
<gene>
    <name evidence="9" type="ORF">G3A45_12085</name>
</gene>
<dbReference type="PROSITE" id="PS51737">
    <property type="entry name" value="RECOMBINASE_DNA_BIND"/>
    <property type="match status" value="1"/>
</dbReference>
<feature type="active site" description="O-(5'-phospho-DNA)-serine intermediate" evidence="4 5">
    <location>
        <position position="26"/>
    </location>
</feature>
<accession>A0A6P1YFH6</accession>
<proteinExistence type="predicted"/>
<keyword evidence="2" id="KW-0238">DNA-binding</keyword>
<dbReference type="KEGG" id="cazo:G3A45_12085"/>
<dbReference type="PANTHER" id="PTHR30461:SF23">
    <property type="entry name" value="DNA RECOMBINASE-RELATED"/>
    <property type="match status" value="1"/>
</dbReference>
<keyword evidence="1" id="KW-0229">DNA integration</keyword>
<dbReference type="InterPro" id="IPR025827">
    <property type="entry name" value="Zn_ribbon_recom_dom"/>
</dbReference>
<dbReference type="InterPro" id="IPR011109">
    <property type="entry name" value="DNA_bind_recombinase_dom"/>
</dbReference>
<keyword evidence="3" id="KW-0233">DNA recombination</keyword>
<dbReference type="InterPro" id="IPR036162">
    <property type="entry name" value="Resolvase-like_N_sf"/>
</dbReference>
<dbReference type="Gene3D" id="3.40.50.1390">
    <property type="entry name" value="Resolvase, N-terminal catalytic domain"/>
    <property type="match status" value="1"/>
</dbReference>
<organism evidence="9 10">
    <name type="scientific">Caloranaerobacter azorensis</name>
    <dbReference type="NCBI Taxonomy" id="116090"/>
    <lineage>
        <taxon>Bacteria</taxon>
        <taxon>Bacillati</taxon>
        <taxon>Bacillota</taxon>
        <taxon>Tissierellia</taxon>
        <taxon>Tissierellales</taxon>
        <taxon>Thermohalobacteraceae</taxon>
        <taxon>Caloranaerobacter</taxon>
    </lineage>
</organism>
<evidence type="ECO:0000313" key="10">
    <source>
        <dbReference type="Proteomes" id="UP000464452"/>
    </source>
</evidence>
<dbReference type="InterPro" id="IPR006118">
    <property type="entry name" value="Recombinase_CS"/>
</dbReference>
<dbReference type="AlphaFoldDB" id="A0A6P1YFH6"/>
<evidence type="ECO:0000256" key="4">
    <source>
        <dbReference type="PIRSR" id="PIRSR606118-50"/>
    </source>
</evidence>
<dbReference type="Pfam" id="PF00239">
    <property type="entry name" value="Resolvase"/>
    <property type="match status" value="1"/>
</dbReference>
<dbReference type="EMBL" id="CP048617">
    <property type="protein sequence ID" value="QIB27944.1"/>
    <property type="molecule type" value="Genomic_DNA"/>
</dbReference>
<dbReference type="InterPro" id="IPR038109">
    <property type="entry name" value="DNA_bind_recomb_sf"/>
</dbReference>
<dbReference type="CDD" id="cd03768">
    <property type="entry name" value="SR_ResInv"/>
    <property type="match status" value="1"/>
</dbReference>
<dbReference type="PROSITE" id="PS00397">
    <property type="entry name" value="RECOMBINASES_1"/>
    <property type="match status" value="1"/>
</dbReference>
<dbReference type="Pfam" id="PF13408">
    <property type="entry name" value="Zn_ribbon_recom"/>
    <property type="match status" value="1"/>
</dbReference>
<evidence type="ECO:0000259" key="7">
    <source>
        <dbReference type="PROSITE" id="PS51736"/>
    </source>
</evidence>
<keyword evidence="6" id="KW-0175">Coiled coil</keyword>
<feature type="domain" description="Recombinase" evidence="8">
    <location>
        <begin position="173"/>
        <end position="297"/>
    </location>
</feature>
<dbReference type="InterPro" id="IPR006119">
    <property type="entry name" value="Resolv_N"/>
</dbReference>
<evidence type="ECO:0000259" key="8">
    <source>
        <dbReference type="PROSITE" id="PS51737"/>
    </source>
</evidence>
<dbReference type="Gene3D" id="3.90.1750.20">
    <property type="entry name" value="Putative Large Serine Recombinase, Chain B, Domain 2"/>
    <property type="match status" value="1"/>
</dbReference>
<evidence type="ECO:0000256" key="6">
    <source>
        <dbReference type="SAM" id="Coils"/>
    </source>
</evidence>
<sequence>MEKSHIEAKGVVSLNPIRVAIYARVSTLEQAEEGYSIDAQIENIKKKCEIENKVVVGVYADRGISGKSIENRFELQRLIEDSKKGLFDEVMVWKTSRLARNILDLLQIVNELEKNNVTFRSITEPYDTSTPTGKFLMNMIASVAEFERTTIIENLKMGMNARAKKGLKNGGRMLGYRSVGRGKDSRLEIVPEEAEIVRKIFNLYTEGYGYKAIANRLNKAGYRTVKGNLFGITAISDIISNPTYVGKIRFNRYVDYSTKRRKGKSENFILVDGQHKPIISEEVWSKAQEIKRARASKYPRSYSGEFPLTGLLRCPVCGYGMVASRTVNTLKDGTKKKIRYYSCGRFRNQGSEACSANSVRADKAEAYVFNRIKEVLLNEKVLKDIVDNLNKTREEKIKPLEKELENIRKQIENYNIKKKRIFELYEDGVIEKEILMGRLKEIEDILEKLNIRKNEILKEIELNGSEKIPYEVVREIMQDFEKLMSNADKEQRKLFLQLIINKITVDDNRNIDTIEIHFNENLKRIIKTFLGEEPSDDGGSSPFVFTVVI</sequence>
<evidence type="ECO:0000313" key="9">
    <source>
        <dbReference type="EMBL" id="QIB27944.1"/>
    </source>
</evidence>
<dbReference type="PROSITE" id="PS51736">
    <property type="entry name" value="RECOMBINASES_3"/>
    <property type="match status" value="1"/>
</dbReference>
<dbReference type="SMART" id="SM00857">
    <property type="entry name" value="Resolvase"/>
    <property type="match status" value="1"/>
</dbReference>
<evidence type="ECO:0000256" key="3">
    <source>
        <dbReference type="ARBA" id="ARBA00023172"/>
    </source>
</evidence>
<dbReference type="PANTHER" id="PTHR30461">
    <property type="entry name" value="DNA-INVERTASE FROM LAMBDOID PROPHAGE"/>
    <property type="match status" value="1"/>
</dbReference>
<name>A0A6P1YFH6_9FIRM</name>
<evidence type="ECO:0000256" key="5">
    <source>
        <dbReference type="PROSITE-ProRule" id="PRU10137"/>
    </source>
</evidence>
<protein>
    <submittedName>
        <fullName evidence="9">Recombinase family protein</fullName>
    </submittedName>
</protein>
<dbReference type="InterPro" id="IPR050639">
    <property type="entry name" value="SSR_resolvase"/>
</dbReference>